<evidence type="ECO:0000256" key="4">
    <source>
        <dbReference type="ARBA" id="ARBA00023163"/>
    </source>
</evidence>
<dbReference type="Gene3D" id="1.25.40.10">
    <property type="entry name" value="Tetratricopeptide repeat domain"/>
    <property type="match status" value="1"/>
</dbReference>
<dbReference type="InterPro" id="IPR007627">
    <property type="entry name" value="RNA_pol_sigma70_r2"/>
</dbReference>
<reference evidence="9" key="1">
    <citation type="journal article" date="2019" name="Int. J. Syst. Evol. Microbiol.">
        <title>The Global Catalogue of Microorganisms (GCM) 10K type strain sequencing project: providing services to taxonomists for standard genome sequencing and annotation.</title>
        <authorList>
            <consortium name="The Broad Institute Genomics Platform"/>
            <consortium name="The Broad Institute Genome Sequencing Center for Infectious Disease"/>
            <person name="Wu L."/>
            <person name="Ma J."/>
        </authorList>
    </citation>
    <scope>NUCLEOTIDE SEQUENCE [LARGE SCALE GENOMIC DNA]</scope>
    <source>
        <strain evidence="9">CGMCC 4.7317</strain>
    </source>
</reference>
<dbReference type="RefSeq" id="WP_386768791.1">
    <property type="nucleotide sequence ID" value="NZ_JBHSTI010000033.1"/>
</dbReference>
<dbReference type="Pfam" id="PF08281">
    <property type="entry name" value="Sigma70_r4_2"/>
    <property type="match status" value="1"/>
</dbReference>
<keyword evidence="2" id="KW-0805">Transcription regulation</keyword>
<feature type="domain" description="RNA polymerase sigma-70 region 2" evidence="5">
    <location>
        <begin position="13"/>
        <end position="75"/>
    </location>
</feature>
<dbReference type="InterPro" id="IPR013324">
    <property type="entry name" value="RNA_pol_sigma_r3/r4-like"/>
</dbReference>
<dbReference type="SUPFAM" id="SSF88946">
    <property type="entry name" value="Sigma2 domain of RNA polymerase sigma factors"/>
    <property type="match status" value="1"/>
</dbReference>
<feature type="domain" description="RNA polymerase sigma factor 70 region 4 type 2" evidence="6">
    <location>
        <begin position="111"/>
        <end position="161"/>
    </location>
</feature>
<comment type="caution">
    <text evidence="8">The sequence shown here is derived from an EMBL/GenBank/DDBJ whole genome shotgun (WGS) entry which is preliminary data.</text>
</comment>
<keyword evidence="9" id="KW-1185">Reference proteome</keyword>
<name>A0ABW1T3Z4_9ACTN</name>
<evidence type="ECO:0000259" key="7">
    <source>
        <dbReference type="Pfam" id="PF20239"/>
    </source>
</evidence>
<dbReference type="SUPFAM" id="SSF88659">
    <property type="entry name" value="Sigma3 and sigma4 domains of RNA polymerase sigma factors"/>
    <property type="match status" value="1"/>
</dbReference>
<dbReference type="InterPro" id="IPR014284">
    <property type="entry name" value="RNA_pol_sigma-70_dom"/>
</dbReference>
<dbReference type="Gene3D" id="1.10.10.10">
    <property type="entry name" value="Winged helix-like DNA-binding domain superfamily/Winged helix DNA-binding domain"/>
    <property type="match status" value="1"/>
</dbReference>
<evidence type="ECO:0000256" key="3">
    <source>
        <dbReference type="ARBA" id="ARBA00023082"/>
    </source>
</evidence>
<dbReference type="Gene3D" id="1.10.1740.10">
    <property type="match status" value="1"/>
</dbReference>
<feature type="domain" description="DUF6596" evidence="7">
    <location>
        <begin position="179"/>
        <end position="279"/>
    </location>
</feature>
<keyword evidence="3" id="KW-0731">Sigma factor</keyword>
<gene>
    <name evidence="8" type="ORF">ACFQGU_16480</name>
</gene>
<dbReference type="InterPro" id="IPR036388">
    <property type="entry name" value="WH-like_DNA-bd_sf"/>
</dbReference>
<evidence type="ECO:0000313" key="9">
    <source>
        <dbReference type="Proteomes" id="UP001596138"/>
    </source>
</evidence>
<comment type="similarity">
    <text evidence="1">Belongs to the sigma-70 factor family. ECF subfamily.</text>
</comment>
<keyword evidence="4" id="KW-0804">Transcription</keyword>
<dbReference type="NCBIfam" id="TIGR02937">
    <property type="entry name" value="sigma70-ECF"/>
    <property type="match status" value="1"/>
</dbReference>
<dbReference type="Proteomes" id="UP001596138">
    <property type="component" value="Unassembled WGS sequence"/>
</dbReference>
<dbReference type="PANTHER" id="PTHR47756:SF2">
    <property type="entry name" value="BLL6612 PROTEIN"/>
    <property type="match status" value="1"/>
</dbReference>
<proteinExistence type="inferred from homology"/>
<evidence type="ECO:0000259" key="6">
    <source>
        <dbReference type="Pfam" id="PF08281"/>
    </source>
</evidence>
<dbReference type="InterPro" id="IPR046531">
    <property type="entry name" value="DUF6596"/>
</dbReference>
<dbReference type="EMBL" id="JBHSTI010000033">
    <property type="protein sequence ID" value="MFC6239471.1"/>
    <property type="molecule type" value="Genomic_DNA"/>
</dbReference>
<protein>
    <submittedName>
        <fullName evidence="8">RNA polymerase sigma factor</fullName>
    </submittedName>
</protein>
<accession>A0ABW1T3Z4</accession>
<sequence length="418" mass="45837">MDGAEVERVFRADYGRAVATLARLVGDIGLAEEAVQEAFAIALERWPRDGVPPSPTGWIVTTARNRAIDRARREALRDDKHAEAVALAEQLRPDEPEEVGPVRDDRLRLVFTCCHPALAPEARVALTLRLIAGLQTAQIARAFLVSETTMAQRLVRAKNKIRAARIPYRVPAEHDLPDRLTPVLAVVYLVFNEGYLSSDGENAERADLVEESVRLARLLVELMPDEPEALGLLALLLLTLARRPARFDDAGDLVLLPDQDRSLWDAALVQEGQDLVRKCLRRNAPGPYQLQAAISAVHSDAASAESTDWAQIVALYDHLLAVAPSPVVALNRAVAVAELRGPVEGLALVDALDLDGYHLAHAVRAELLRRTGDDAGARTAYDRALGLVTNPAERRHLERRIATLTADQILELLPKRSL</sequence>
<dbReference type="InterPro" id="IPR013325">
    <property type="entry name" value="RNA_pol_sigma_r2"/>
</dbReference>
<organism evidence="8 9">
    <name type="scientific">Longivirga aurantiaca</name>
    <dbReference type="NCBI Taxonomy" id="1837743"/>
    <lineage>
        <taxon>Bacteria</taxon>
        <taxon>Bacillati</taxon>
        <taxon>Actinomycetota</taxon>
        <taxon>Actinomycetes</taxon>
        <taxon>Sporichthyales</taxon>
        <taxon>Sporichthyaceae</taxon>
        <taxon>Longivirga</taxon>
    </lineage>
</organism>
<evidence type="ECO:0000256" key="1">
    <source>
        <dbReference type="ARBA" id="ARBA00010641"/>
    </source>
</evidence>
<dbReference type="Pfam" id="PF20239">
    <property type="entry name" value="DUF6596"/>
    <property type="match status" value="1"/>
</dbReference>
<dbReference type="InterPro" id="IPR011990">
    <property type="entry name" value="TPR-like_helical_dom_sf"/>
</dbReference>
<dbReference type="PANTHER" id="PTHR47756">
    <property type="entry name" value="BLL6612 PROTEIN-RELATED"/>
    <property type="match status" value="1"/>
</dbReference>
<evidence type="ECO:0000259" key="5">
    <source>
        <dbReference type="Pfam" id="PF04542"/>
    </source>
</evidence>
<evidence type="ECO:0000256" key="2">
    <source>
        <dbReference type="ARBA" id="ARBA00023015"/>
    </source>
</evidence>
<dbReference type="InterPro" id="IPR013249">
    <property type="entry name" value="RNA_pol_sigma70_r4_t2"/>
</dbReference>
<evidence type="ECO:0000313" key="8">
    <source>
        <dbReference type="EMBL" id="MFC6239471.1"/>
    </source>
</evidence>
<dbReference type="Pfam" id="PF04542">
    <property type="entry name" value="Sigma70_r2"/>
    <property type="match status" value="1"/>
</dbReference>